<sequence>MASRFTRLTSVAPQLTRGYAAAAAPKAPLALFGLDGRYATALYIAAARQNALDAVEKDLKSFGSAEKKESIRSLLAKSGKAHSLTENFFETLAENGRLPQTNKVIESYGELMSAHRNEIPLVITSAKELDKSTLNKIVDSLQKSPLAEGKKLLVSNKVKTDILVVSSSKLVTRALI</sequence>
<evidence type="ECO:0000313" key="9">
    <source>
        <dbReference type="EMBL" id="ORZ22256.1"/>
    </source>
</evidence>
<evidence type="ECO:0000256" key="5">
    <source>
        <dbReference type="ARBA" id="ARBA00022781"/>
    </source>
</evidence>
<dbReference type="Pfam" id="PF00213">
    <property type="entry name" value="OSCP"/>
    <property type="match status" value="1"/>
</dbReference>
<dbReference type="EMBL" id="MCGE01000004">
    <property type="protein sequence ID" value="ORZ22256.1"/>
    <property type="molecule type" value="Genomic_DNA"/>
</dbReference>
<gene>
    <name evidence="9" type="ORF">BCR42DRAFT_433588</name>
</gene>
<reference evidence="9 10" key="1">
    <citation type="submission" date="2016-07" db="EMBL/GenBank/DDBJ databases">
        <title>Pervasive Adenine N6-methylation of Active Genes in Fungi.</title>
        <authorList>
            <consortium name="DOE Joint Genome Institute"/>
            <person name="Mondo S.J."/>
            <person name="Dannebaum R.O."/>
            <person name="Kuo R.C."/>
            <person name="Labutti K."/>
            <person name="Haridas S."/>
            <person name="Kuo A."/>
            <person name="Salamov A."/>
            <person name="Ahrendt S.R."/>
            <person name="Lipzen A."/>
            <person name="Sullivan W."/>
            <person name="Andreopoulos W.B."/>
            <person name="Clum A."/>
            <person name="Lindquist E."/>
            <person name="Daum C."/>
            <person name="Ramamoorthy G.K."/>
            <person name="Gryganskyi A."/>
            <person name="Culley D."/>
            <person name="Magnuson J.K."/>
            <person name="James T.Y."/>
            <person name="O'Malley M.A."/>
            <person name="Stajich J.E."/>
            <person name="Spatafora J.W."/>
            <person name="Visel A."/>
            <person name="Grigoriev I.V."/>
        </authorList>
    </citation>
    <scope>NUCLEOTIDE SEQUENCE [LARGE SCALE GENOMIC DNA]</scope>
    <source>
        <strain evidence="9 10">NRRL 1336</strain>
    </source>
</reference>
<dbReference type="InterPro" id="IPR026015">
    <property type="entry name" value="ATP_synth_OSCP/delta_N_sf"/>
</dbReference>
<dbReference type="OrthoDB" id="1262810at2759"/>
<dbReference type="Proteomes" id="UP000193560">
    <property type="component" value="Unassembled WGS sequence"/>
</dbReference>
<keyword evidence="8" id="KW-0066">ATP synthesis</keyword>
<accession>A0A1X2ITY9</accession>
<keyword evidence="7" id="KW-0472">Membrane</keyword>
<name>A0A1X2ITY9_9FUNG</name>
<evidence type="ECO:0000256" key="1">
    <source>
        <dbReference type="ARBA" id="ARBA00004370"/>
    </source>
</evidence>
<evidence type="ECO:0000256" key="7">
    <source>
        <dbReference type="ARBA" id="ARBA00023136"/>
    </source>
</evidence>
<comment type="subcellular location">
    <subcellularLocation>
        <location evidence="1">Membrane</location>
    </subcellularLocation>
</comment>
<dbReference type="SUPFAM" id="SSF47928">
    <property type="entry name" value="N-terminal domain of the delta subunit of the F1F0-ATP synthase"/>
    <property type="match status" value="1"/>
</dbReference>
<dbReference type="InterPro" id="IPR000711">
    <property type="entry name" value="ATPase_OSCP/dsu"/>
</dbReference>
<keyword evidence="5" id="KW-0375">Hydrogen ion transport</keyword>
<comment type="caution">
    <text evidence="9">The sequence shown here is derived from an EMBL/GenBank/DDBJ whole genome shotgun (WGS) entry which is preliminary data.</text>
</comment>
<evidence type="ECO:0000256" key="6">
    <source>
        <dbReference type="ARBA" id="ARBA00023065"/>
    </source>
</evidence>
<organism evidence="9 10">
    <name type="scientific">Absidia repens</name>
    <dbReference type="NCBI Taxonomy" id="90262"/>
    <lineage>
        <taxon>Eukaryota</taxon>
        <taxon>Fungi</taxon>
        <taxon>Fungi incertae sedis</taxon>
        <taxon>Mucoromycota</taxon>
        <taxon>Mucoromycotina</taxon>
        <taxon>Mucoromycetes</taxon>
        <taxon>Mucorales</taxon>
        <taxon>Cunninghamellaceae</taxon>
        <taxon>Absidia</taxon>
    </lineage>
</organism>
<keyword evidence="6" id="KW-0406">Ion transport</keyword>
<evidence type="ECO:0000313" key="10">
    <source>
        <dbReference type="Proteomes" id="UP000193560"/>
    </source>
</evidence>
<evidence type="ECO:0000256" key="3">
    <source>
        <dbReference type="ARBA" id="ARBA00014723"/>
    </source>
</evidence>
<dbReference type="Gene3D" id="1.10.520.20">
    <property type="entry name" value="N-terminal domain of the delta subunit of the F1F0-ATP synthase"/>
    <property type="match status" value="1"/>
</dbReference>
<protein>
    <recommendedName>
        <fullName evidence="3">ATP synthase subunit 5, mitochondrial</fullName>
    </recommendedName>
</protein>
<evidence type="ECO:0000256" key="8">
    <source>
        <dbReference type="ARBA" id="ARBA00023310"/>
    </source>
</evidence>
<dbReference type="PANTHER" id="PTHR11910">
    <property type="entry name" value="ATP SYNTHASE DELTA CHAIN"/>
    <property type="match status" value="1"/>
</dbReference>
<proteinExistence type="inferred from homology"/>
<dbReference type="GO" id="GO:0046933">
    <property type="term" value="F:proton-transporting ATP synthase activity, rotational mechanism"/>
    <property type="evidence" value="ECO:0007669"/>
    <property type="project" value="InterPro"/>
</dbReference>
<evidence type="ECO:0000256" key="4">
    <source>
        <dbReference type="ARBA" id="ARBA00022448"/>
    </source>
</evidence>
<dbReference type="AlphaFoldDB" id="A0A1X2ITY9"/>
<keyword evidence="4" id="KW-0813">Transport</keyword>
<dbReference type="STRING" id="90262.A0A1X2ITY9"/>
<comment type="similarity">
    <text evidence="2">Belongs to the ATPase delta chain family.</text>
</comment>
<evidence type="ECO:0000256" key="2">
    <source>
        <dbReference type="ARBA" id="ARBA00007046"/>
    </source>
</evidence>
<keyword evidence="10" id="KW-1185">Reference proteome</keyword>
<dbReference type="GO" id="GO:0016020">
    <property type="term" value="C:membrane"/>
    <property type="evidence" value="ECO:0007669"/>
    <property type="project" value="UniProtKB-SubCell"/>
</dbReference>